<dbReference type="Proteomes" id="UP000759131">
    <property type="component" value="Unassembled WGS sequence"/>
</dbReference>
<feature type="compositionally biased region" description="Polar residues" evidence="1">
    <location>
        <begin position="484"/>
        <end position="500"/>
    </location>
</feature>
<dbReference type="GO" id="GO:0005667">
    <property type="term" value="C:transcription regulator complex"/>
    <property type="evidence" value="ECO:0007669"/>
    <property type="project" value="TreeGrafter"/>
</dbReference>
<feature type="region of interest" description="Disordered" evidence="1">
    <location>
        <begin position="1587"/>
        <end position="1606"/>
    </location>
</feature>
<proteinExistence type="predicted"/>
<dbReference type="PANTHER" id="PTHR15690:SF0">
    <property type="entry name" value="NUCLEAR RECEPTOR COACTIVATOR 6"/>
    <property type="match status" value="1"/>
</dbReference>
<feature type="compositionally biased region" description="Low complexity" evidence="1">
    <location>
        <begin position="543"/>
        <end position="553"/>
    </location>
</feature>
<feature type="region of interest" description="Disordered" evidence="1">
    <location>
        <begin position="543"/>
        <end position="575"/>
    </location>
</feature>
<feature type="region of interest" description="Disordered" evidence="1">
    <location>
        <begin position="718"/>
        <end position="816"/>
    </location>
</feature>
<name>A0A7R9KIZ8_9ACAR</name>
<accession>A0A7R9KIZ8</accession>
<feature type="non-terminal residue" evidence="3">
    <location>
        <position position="1954"/>
    </location>
</feature>
<dbReference type="Pfam" id="PF13820">
    <property type="entry name" value="NCOA6_TRADD-N"/>
    <property type="match status" value="1"/>
</dbReference>
<reference evidence="3" key="1">
    <citation type="submission" date="2020-11" db="EMBL/GenBank/DDBJ databases">
        <authorList>
            <person name="Tran Van P."/>
        </authorList>
    </citation>
    <scope>NUCLEOTIDE SEQUENCE</scope>
</reference>
<feature type="compositionally biased region" description="Basic and acidic residues" evidence="1">
    <location>
        <begin position="1866"/>
        <end position="1875"/>
    </location>
</feature>
<feature type="compositionally biased region" description="Polar residues" evidence="1">
    <location>
        <begin position="745"/>
        <end position="757"/>
    </location>
</feature>
<evidence type="ECO:0000313" key="4">
    <source>
        <dbReference type="Proteomes" id="UP000759131"/>
    </source>
</evidence>
<protein>
    <recommendedName>
        <fullName evidence="2">Nuclear receptor coactivator 6 TRADD-N domain-containing protein</fullName>
    </recommendedName>
</protein>
<feature type="compositionally biased region" description="Low complexity" evidence="1">
    <location>
        <begin position="1019"/>
        <end position="1036"/>
    </location>
</feature>
<dbReference type="EMBL" id="OC856409">
    <property type="protein sequence ID" value="CAD7623707.1"/>
    <property type="molecule type" value="Genomic_DNA"/>
</dbReference>
<dbReference type="OrthoDB" id="5967287at2759"/>
<feature type="compositionally biased region" description="Polar residues" evidence="1">
    <location>
        <begin position="774"/>
        <end position="792"/>
    </location>
</feature>
<dbReference type="InterPro" id="IPR026638">
    <property type="entry name" value="NCOA6"/>
</dbReference>
<feature type="region of interest" description="Disordered" evidence="1">
    <location>
        <begin position="1726"/>
        <end position="1755"/>
    </location>
</feature>
<feature type="region of interest" description="Disordered" evidence="1">
    <location>
        <begin position="1841"/>
        <end position="1892"/>
    </location>
</feature>
<feature type="compositionally biased region" description="Basic residues" evidence="1">
    <location>
        <begin position="502"/>
        <end position="513"/>
    </location>
</feature>
<feature type="domain" description="Nuclear receptor coactivator 6 TRADD-N" evidence="2">
    <location>
        <begin position="65"/>
        <end position="183"/>
    </location>
</feature>
<feature type="compositionally biased region" description="Polar residues" evidence="1">
    <location>
        <begin position="423"/>
        <end position="439"/>
    </location>
</feature>
<keyword evidence="4" id="KW-1185">Reference proteome</keyword>
<gene>
    <name evidence="3" type="ORF">OSB1V03_LOCUS4158</name>
</gene>
<dbReference type="InterPro" id="IPR032715">
    <property type="entry name" value="NCOA6_TRADD-N"/>
</dbReference>
<feature type="region of interest" description="Disordered" evidence="1">
    <location>
        <begin position="1086"/>
        <end position="1110"/>
    </location>
</feature>
<dbReference type="EMBL" id="CAJPIZ010001834">
    <property type="protein sequence ID" value="CAG2104137.1"/>
    <property type="molecule type" value="Genomic_DNA"/>
</dbReference>
<dbReference type="PANTHER" id="PTHR15690">
    <property type="entry name" value="NUCLEAR RECEPTOR COACTIVATOR 6"/>
    <property type="match status" value="1"/>
</dbReference>
<evidence type="ECO:0000259" key="2">
    <source>
        <dbReference type="Pfam" id="PF13820"/>
    </source>
</evidence>
<feature type="compositionally biased region" description="Polar residues" evidence="1">
    <location>
        <begin position="1854"/>
        <end position="1865"/>
    </location>
</feature>
<organism evidence="3">
    <name type="scientific">Medioppia subpectinata</name>
    <dbReference type="NCBI Taxonomy" id="1979941"/>
    <lineage>
        <taxon>Eukaryota</taxon>
        <taxon>Metazoa</taxon>
        <taxon>Ecdysozoa</taxon>
        <taxon>Arthropoda</taxon>
        <taxon>Chelicerata</taxon>
        <taxon>Arachnida</taxon>
        <taxon>Acari</taxon>
        <taxon>Acariformes</taxon>
        <taxon>Sarcoptiformes</taxon>
        <taxon>Oribatida</taxon>
        <taxon>Brachypylina</taxon>
        <taxon>Oppioidea</taxon>
        <taxon>Oppiidae</taxon>
        <taxon>Medioppia</taxon>
    </lineage>
</organism>
<feature type="compositionally biased region" description="Polar residues" evidence="1">
    <location>
        <begin position="1002"/>
        <end position="1018"/>
    </location>
</feature>
<evidence type="ECO:0000313" key="3">
    <source>
        <dbReference type="EMBL" id="CAD7623707.1"/>
    </source>
</evidence>
<sequence length="1954" mass="208911">MASSIVYIMPKDISCEGTHITTTTSNTSTAHSSQPHTTHTTHTIHSTERLIGMDVLPSDPELAKTVLTCEGDLTDPAFPSRLKQIICKLKRLVSNENKKSFQVTKVEPWNSVRVTFNIPRNAAQRLRQLAQRGDNTLRELGILSVQIEGDQVITLTLANSFDDNRQQLLINKSSESVVNSASVISSSSVNSSAINIISELAVNYNNVNNITSNSSSVSSLVSNNDLNGSPSSGSSVEITRKNIAQYLSQQHIDVVNTTALLPNSVELPAFRSPNVVAPINSEPIPYLSTSSTVTSQLSTCVSSTASTCTADSLSAVTSIANSSNYGLFPFASMQHSYQAMHTKQGLNPSHYTPVQRLNQVITTAPSVRLPLNTSHTTTTQSLHNSIHTTPPVPNVSSTFASVTTNSQLNSSRDAKGVRVSRALPSQPTQSAPTLKSQTPPQTPPTLGMTCAVVNSASANVALTSPLLVNLLQSDATSGHMKGPTPQTSAHNQMNTSTDLLTQKRKPRKSRKLKDKVETETTQSSYFVNTNVVTQTLTPTTLQTSVTTTSNSSPALKFLPSTPLTPQSSMDPQMQTQSSFNISPHLLTIPMNSMSRYPSIHPEAQGQPQVVRAGHLPIRSQLSAAKVGSPPIVTTHLRKPIFVTTSQAPDSKPNPSLNAHSNLQNDDKSSPKANPNPIPNTDKNNDSKPVFPSPPTTRMTGKTKHLINPFTGLLEPMLSDEEEEDRTSPAAVFPELDTGSDIGGNSERSLSDAGSNGKDNNHSSDTDSGLGKSGTDVSSQSSTDVGNGDNHSISAKAGVPTNDGTSSSDPAVDNSKLKVKIEPKTDCLKKESFVTTSSLNTAIHPRNHFTIQKSSDSLNPLLTGCSTTQLSDANPTVMTEPRVPPLHISIRGPNSAVVVSNRRESTSDIETKTTVSKKARAVRTTRAVSVESGLGTECTNLNKNQRKKLQREQRFLSGGGIVTTTSSLCASSPSVESLLDINQTVNDLSFTLNVSKTPLNDTTDTLFSPSSDVSSNCAQNQSNDRNSNNDNMNDSTNISTKCVPLLNSDDNCPQNSAIRVTTDTLTKTDLLNDETIVSKTTNDLPSMVNSLSTNSSEDSDSIGDKLDSNSTISPLTPTNQLLESNVQKCHNNNETVNSEPIHSQTMVSLTPIDGHKEVIVKEEEKCTEKPKTKCRNSSVAAVVTVEPLTANTQTIANKISRITRINCIPSSIPALVNTRELNSVRNTSALHSKDVNSSHNHLSEDSTLLEEELDERIEIKESLPIVTQITSNMGQNVDNSEAHESPTHLLNSSDKLSADNGNQISCNAINASNTSSDLNEIQINNVVNSEENVSEMRIQSECQSKQTIKTEVLSDRQLPDKSESSIVPSTHELPIINTTVSNQLVSQITATQTIENTSSDKTPINNPSVDCNNETILLPKALDSENKTSLEKASEVKTITNCVTTACSSIGSNSSGGNDNKVSVNANLESSETKAIANEETTKQPLQIVISTAVPSLTTTTSTSMFSHLKSGSLESGSRVTLITFKPNLNSPNSSSINAGKTSHFTSNSLTNASKGVPFKLLTIPSGSGGITVRSAANKLVELINSTASPGSPLSPNHLSSTGSPLPINTTSPPVRLLVSKMATTGGVTQAGVPVSSAGNSIGQLVVVKSVVVTNPSPSIKLVPAKSPSVNNSSILIPVTRNNSPIESLNANNNSEQKPKDLSHFLKSNQMNNNCITNATSNAITNANNNAINNDNSSNESDVQNQDSNSGENCLSAEPVDLTVQCMDGTEMRIIEDNDIEGVPRLINSSMISDNEIPSDEDVSDGNTLTHSVASDHNYIMKNSNEGLEDEEVDESVLNLSNTTETDNSDVLGDNDTSNDYKSNDYQNDHSLDHQMKPNQDLQSRPNKRKSSENAAGLIKACLEDNPKKNSSFNYSSFTVLSGVPMRSPTISSRTRASSVDNDCVITTTVTEASE</sequence>
<feature type="region of interest" description="Disordered" evidence="1">
    <location>
        <begin position="1275"/>
        <end position="1295"/>
    </location>
</feature>
<evidence type="ECO:0000256" key="1">
    <source>
        <dbReference type="SAM" id="MobiDB-lite"/>
    </source>
</evidence>
<feature type="compositionally biased region" description="Low complexity" evidence="1">
    <location>
        <begin position="1726"/>
        <end position="1749"/>
    </location>
</feature>
<feature type="region of interest" description="Disordered" evidence="1">
    <location>
        <begin position="1002"/>
        <end position="1039"/>
    </location>
</feature>
<feature type="compositionally biased region" description="Polar residues" evidence="1">
    <location>
        <begin position="561"/>
        <end position="575"/>
    </location>
</feature>
<feature type="compositionally biased region" description="Polar residues" evidence="1">
    <location>
        <begin position="401"/>
        <end position="411"/>
    </location>
</feature>
<dbReference type="GO" id="GO:0003713">
    <property type="term" value="F:transcription coactivator activity"/>
    <property type="evidence" value="ECO:0007669"/>
    <property type="project" value="InterPro"/>
</dbReference>
<dbReference type="GO" id="GO:0045944">
    <property type="term" value="P:positive regulation of transcription by RNA polymerase II"/>
    <property type="evidence" value="ECO:0007669"/>
    <property type="project" value="TreeGrafter"/>
</dbReference>
<feature type="compositionally biased region" description="Polar residues" evidence="1">
    <location>
        <begin position="644"/>
        <end position="663"/>
    </location>
</feature>
<dbReference type="GO" id="GO:0035097">
    <property type="term" value="C:histone methyltransferase complex"/>
    <property type="evidence" value="ECO:0007669"/>
    <property type="project" value="TreeGrafter"/>
</dbReference>
<feature type="region of interest" description="Disordered" evidence="1">
    <location>
        <begin position="401"/>
        <end position="447"/>
    </location>
</feature>
<feature type="region of interest" description="Disordered" evidence="1">
    <location>
        <begin position="476"/>
        <end position="519"/>
    </location>
</feature>
<feature type="region of interest" description="Disordered" evidence="1">
    <location>
        <begin position="644"/>
        <end position="703"/>
    </location>
</feature>